<evidence type="ECO:0000313" key="3">
    <source>
        <dbReference type="EMBL" id="GAL94657.1"/>
    </source>
</evidence>
<dbReference type="RefSeq" id="WP_045360771.1">
    <property type="nucleotide sequence ID" value="NZ_BBPA01000059.1"/>
</dbReference>
<dbReference type="GO" id="GO:0006040">
    <property type="term" value="P:amino sugar metabolic process"/>
    <property type="evidence" value="ECO:0007669"/>
    <property type="project" value="InterPro"/>
</dbReference>
<dbReference type="NCBIfam" id="NF007143">
    <property type="entry name" value="PRK09585.2-2"/>
    <property type="match status" value="1"/>
</dbReference>
<organism evidence="3 4">
    <name type="scientific">Microcystis aeruginosa NIES-44</name>
    <dbReference type="NCBI Taxonomy" id="449439"/>
    <lineage>
        <taxon>Bacteria</taxon>
        <taxon>Bacillati</taxon>
        <taxon>Cyanobacteriota</taxon>
        <taxon>Cyanophyceae</taxon>
        <taxon>Oscillatoriophycideae</taxon>
        <taxon>Chroococcales</taxon>
        <taxon>Microcystaceae</taxon>
        <taxon>Microcystis</taxon>
    </lineage>
</organism>
<dbReference type="CDD" id="cd24050">
    <property type="entry name" value="ASKHA_NBD_ANMK"/>
    <property type="match status" value="1"/>
</dbReference>
<keyword evidence="2" id="KW-0547">Nucleotide-binding</keyword>
<comment type="catalytic activity">
    <reaction evidence="2">
        <text>1,6-anhydro-N-acetyl-beta-muramate + ATP + H2O = N-acetyl-D-muramate 6-phosphate + ADP + H(+)</text>
        <dbReference type="Rhea" id="RHEA:24952"/>
        <dbReference type="ChEBI" id="CHEBI:15377"/>
        <dbReference type="ChEBI" id="CHEBI:15378"/>
        <dbReference type="ChEBI" id="CHEBI:30616"/>
        <dbReference type="ChEBI" id="CHEBI:58690"/>
        <dbReference type="ChEBI" id="CHEBI:58722"/>
        <dbReference type="ChEBI" id="CHEBI:456216"/>
        <dbReference type="EC" id="2.7.1.170"/>
    </reaction>
</comment>
<dbReference type="UniPathway" id="UPA00544"/>
<evidence type="ECO:0000313" key="4">
    <source>
        <dbReference type="Proteomes" id="UP000030321"/>
    </source>
</evidence>
<sequence length="378" mass="41246">MLVIGLISGTSVDGIDTALVEISGTVESPQVQLLAGETYPYSPRLRETILQVCGGEKLDLEALASLDDDIAEEFAQAALNIQKETPKAQLIGSHGQTVFHRPPANDRLGYTVQLGRGAAIAKNTRIPTISNFRAADIAQAGHGAPLVPKIDAYLLSHPTKARCVQNIGGIGNLTYLPPRKTENWQQNIFGWDTGPGNVLIDLAVQFLSQGQQTYDHNGQWSAQGQPCSELVHKWLQEPYFQQYPPKSTGRELFSPAYLAQLRQDAQAYSLSDADWLASLTDLTAISIAHSYQTFLPEMPAEVLLCGGGARNAYLRQRLLAHLGSNVKLLTTDELGLNSDFKEAIAFALLAYWRWHNFPGNLPQVTGAKAAVLLGEIYL</sequence>
<dbReference type="NCBIfam" id="NF007148">
    <property type="entry name" value="PRK09585.3-2"/>
    <property type="match status" value="1"/>
</dbReference>
<keyword evidence="2" id="KW-0808">Transferase</keyword>
<feature type="binding site" evidence="2">
    <location>
        <begin position="9"/>
        <end position="16"/>
    </location>
    <ligand>
        <name>ATP</name>
        <dbReference type="ChEBI" id="CHEBI:30616"/>
    </ligand>
</feature>
<keyword evidence="2" id="KW-0119">Carbohydrate metabolism</keyword>
<dbReference type="GO" id="GO:0005524">
    <property type="term" value="F:ATP binding"/>
    <property type="evidence" value="ECO:0007669"/>
    <property type="project" value="UniProtKB-UniRule"/>
</dbReference>
<comment type="caution">
    <text evidence="3">The sequence shown here is derived from an EMBL/GenBank/DDBJ whole genome shotgun (WGS) entry which is preliminary data.</text>
</comment>
<name>A0A0A1VXW5_MICAE</name>
<dbReference type="Gene3D" id="3.30.420.40">
    <property type="match status" value="2"/>
</dbReference>
<comment type="pathway">
    <text evidence="2">Cell wall biogenesis; peptidoglycan recycling.</text>
</comment>
<comment type="pathway">
    <text evidence="2">Amino-sugar metabolism; 1,6-anhydro-N-acetylmuramate degradation.</text>
</comment>
<dbReference type="GO" id="GO:0016773">
    <property type="term" value="F:phosphotransferase activity, alcohol group as acceptor"/>
    <property type="evidence" value="ECO:0007669"/>
    <property type="project" value="UniProtKB-UniRule"/>
</dbReference>
<protein>
    <recommendedName>
        <fullName evidence="2">Anhydro-N-acetylmuramic acid kinase</fullName>
        <ecNumber evidence="2">2.7.1.170</ecNumber>
    </recommendedName>
    <alternativeName>
        <fullName evidence="2">AnhMurNAc kinase</fullName>
    </alternativeName>
</protein>
<proteinExistence type="inferred from homology"/>
<dbReference type="PANTHER" id="PTHR30605:SF0">
    <property type="entry name" value="ANHYDRO-N-ACETYLMURAMIC ACID KINASE"/>
    <property type="match status" value="1"/>
</dbReference>
<reference evidence="4" key="1">
    <citation type="journal article" date="2015" name="Genome">
        <title>Whole Genome Sequence of the Non-Microcystin-Producing Microcystis aeruginosa Strain NIES-44.</title>
        <authorList>
            <person name="Okano K."/>
            <person name="Miyata N."/>
            <person name="Ozaki Y."/>
        </authorList>
    </citation>
    <scope>NUCLEOTIDE SEQUENCE [LARGE SCALE GENOMIC DNA]</scope>
    <source>
        <strain evidence="4">NIES-44</strain>
    </source>
</reference>
<comment type="similarity">
    <text evidence="2">Belongs to the anhydro-N-acetylmuramic acid kinase family.</text>
</comment>
<dbReference type="GO" id="GO:0097175">
    <property type="term" value="P:1,6-anhydro-N-acetyl-beta-muramic acid catabolic process"/>
    <property type="evidence" value="ECO:0007669"/>
    <property type="project" value="UniProtKB-UniRule"/>
</dbReference>
<dbReference type="PANTHER" id="PTHR30605">
    <property type="entry name" value="ANHYDRO-N-ACETYLMURAMIC ACID KINASE"/>
    <property type="match status" value="1"/>
</dbReference>
<dbReference type="InterPro" id="IPR005338">
    <property type="entry name" value="Anhydro_N_Ac-Mur_kinase"/>
</dbReference>
<keyword evidence="2" id="KW-0067">ATP-binding</keyword>
<dbReference type="InterPro" id="IPR043129">
    <property type="entry name" value="ATPase_NBD"/>
</dbReference>
<dbReference type="EC" id="2.7.1.170" evidence="2"/>
<comment type="function">
    <text evidence="2">Catalyzes the specific phosphorylation of 1,6-anhydro-N-acetylmuramic acid (anhMurNAc) with the simultaneous cleavage of the 1,6-anhydro ring, generating MurNAc-6-P. Is required for the utilization of anhMurNAc either imported from the medium or derived from its own cell wall murein, and thus plays a role in cell wall recycling.</text>
</comment>
<dbReference type="Proteomes" id="UP000030321">
    <property type="component" value="Unassembled WGS sequence"/>
</dbReference>
<dbReference type="AlphaFoldDB" id="A0A0A1VXW5"/>
<gene>
    <name evidence="2" type="primary">anmK</name>
    <name evidence="3" type="ORF">N44_03237</name>
</gene>
<dbReference type="UniPathway" id="UPA00343"/>
<dbReference type="Pfam" id="PF03702">
    <property type="entry name" value="AnmK"/>
    <property type="match status" value="1"/>
</dbReference>
<evidence type="ECO:0000256" key="1">
    <source>
        <dbReference type="ARBA" id="ARBA00022777"/>
    </source>
</evidence>
<evidence type="ECO:0000256" key="2">
    <source>
        <dbReference type="HAMAP-Rule" id="MF_01270"/>
    </source>
</evidence>
<dbReference type="EMBL" id="BBPA01000059">
    <property type="protein sequence ID" value="GAL94657.1"/>
    <property type="molecule type" value="Genomic_DNA"/>
</dbReference>
<keyword evidence="1 2" id="KW-0418">Kinase</keyword>
<dbReference type="SUPFAM" id="SSF53067">
    <property type="entry name" value="Actin-like ATPase domain"/>
    <property type="match status" value="1"/>
</dbReference>
<dbReference type="HAMAP" id="MF_01270">
    <property type="entry name" value="AnhMurNAc_kinase"/>
    <property type="match status" value="1"/>
</dbReference>
<accession>A0A0A1VXW5</accession>
<dbReference type="GO" id="GO:0016301">
    <property type="term" value="F:kinase activity"/>
    <property type="evidence" value="ECO:0007669"/>
    <property type="project" value="UniProtKB-KW"/>
</dbReference>
<dbReference type="GO" id="GO:0009254">
    <property type="term" value="P:peptidoglycan turnover"/>
    <property type="evidence" value="ECO:0007669"/>
    <property type="project" value="UniProtKB-UniRule"/>
</dbReference>